<dbReference type="Pfam" id="PF13377">
    <property type="entry name" value="Peripla_BP_3"/>
    <property type="match status" value="1"/>
</dbReference>
<evidence type="ECO:0000313" key="6">
    <source>
        <dbReference type="Proteomes" id="UP000061839"/>
    </source>
</evidence>
<dbReference type="PROSITE" id="PS50932">
    <property type="entry name" value="HTH_LACI_2"/>
    <property type="match status" value="1"/>
</dbReference>
<evidence type="ECO:0000256" key="2">
    <source>
        <dbReference type="ARBA" id="ARBA00023125"/>
    </source>
</evidence>
<dbReference type="HOGENOM" id="CLU_037628_6_1_11"/>
<proteinExistence type="predicted"/>
<dbReference type="InterPro" id="IPR000843">
    <property type="entry name" value="HTH_LacI"/>
</dbReference>
<dbReference type="GO" id="GO:0003700">
    <property type="term" value="F:DNA-binding transcription factor activity"/>
    <property type="evidence" value="ECO:0007669"/>
    <property type="project" value="TreeGrafter"/>
</dbReference>
<dbReference type="InterPro" id="IPR028082">
    <property type="entry name" value="Peripla_BP_I"/>
</dbReference>
<dbReference type="Pfam" id="PF00356">
    <property type="entry name" value="LacI"/>
    <property type="match status" value="1"/>
</dbReference>
<name>A0A0D4C3M0_9MICC</name>
<accession>A0A0D4C3M0</accession>
<sequence>MNSASGAPRSGRVTIKQVAQRAGVSTASVSYVLSGRSGIAGRNGGVASETAVRIREAAEELGYAPDLAARKIRTGRTETILLSLTMLSDPWALAVIEAVQRRAMPLGITPMILADADWARVLKTHDADAMFIDAVADGQQGELEALARQGKKLVVFHEQIEPRGFEVIRSLAGPGCVLAMEHLLAKHQKIAILTTERARENRDPARFLPYLDGLRRAGLPLREEYLATFDRSPVSAYAAAMRLLDRPDRPTAIYATTDFAAMSAINAAQRLGITVGEDLDVVGVGNTLEGEAMAPSLTSVGPVGFFDELARILVERALGGSENSVTGGVVEFPWQLFIRDSAR</sequence>
<dbReference type="KEGG" id="ari:UM93_08130"/>
<protein>
    <submittedName>
        <fullName evidence="5">LacI family transcriptional regulator</fullName>
    </submittedName>
</protein>
<dbReference type="PANTHER" id="PTHR30146:SF153">
    <property type="entry name" value="LACTOSE OPERON REPRESSOR"/>
    <property type="match status" value="1"/>
</dbReference>
<gene>
    <name evidence="5" type="ORF">UM93_08130</name>
</gene>
<keyword evidence="2" id="KW-0238">DNA-binding</keyword>
<keyword evidence="1" id="KW-0805">Transcription regulation</keyword>
<dbReference type="InterPro" id="IPR010982">
    <property type="entry name" value="Lambda_DNA-bd_dom_sf"/>
</dbReference>
<dbReference type="AlphaFoldDB" id="A0A0D4C3M0"/>
<evidence type="ECO:0000256" key="1">
    <source>
        <dbReference type="ARBA" id="ARBA00023015"/>
    </source>
</evidence>
<dbReference type="Gene3D" id="1.10.260.40">
    <property type="entry name" value="lambda repressor-like DNA-binding domains"/>
    <property type="match status" value="1"/>
</dbReference>
<keyword evidence="6" id="KW-1185">Reference proteome</keyword>
<dbReference type="SMART" id="SM00354">
    <property type="entry name" value="HTH_LACI"/>
    <property type="match status" value="1"/>
</dbReference>
<organism evidence="5 6">
    <name type="scientific">Psychromicrobium lacuslunae</name>
    <dbReference type="NCBI Taxonomy" id="1618207"/>
    <lineage>
        <taxon>Bacteria</taxon>
        <taxon>Bacillati</taxon>
        <taxon>Actinomycetota</taxon>
        <taxon>Actinomycetes</taxon>
        <taxon>Micrococcales</taxon>
        <taxon>Micrococcaceae</taxon>
        <taxon>Psychromicrobium</taxon>
    </lineage>
</organism>
<dbReference type="PATRIC" id="fig|1618207.4.peg.1645"/>
<dbReference type="GO" id="GO:0000976">
    <property type="term" value="F:transcription cis-regulatory region binding"/>
    <property type="evidence" value="ECO:0007669"/>
    <property type="project" value="TreeGrafter"/>
</dbReference>
<evidence type="ECO:0000256" key="3">
    <source>
        <dbReference type="ARBA" id="ARBA00023163"/>
    </source>
</evidence>
<dbReference type="CDD" id="cd06267">
    <property type="entry name" value="PBP1_LacI_sugar_binding-like"/>
    <property type="match status" value="1"/>
</dbReference>
<dbReference type="SUPFAM" id="SSF47413">
    <property type="entry name" value="lambda repressor-like DNA-binding domains"/>
    <property type="match status" value="1"/>
</dbReference>
<evidence type="ECO:0000313" key="5">
    <source>
        <dbReference type="EMBL" id="AJT42981.1"/>
    </source>
</evidence>
<keyword evidence="3" id="KW-0804">Transcription</keyword>
<feature type="domain" description="HTH lacI-type" evidence="4">
    <location>
        <begin position="13"/>
        <end position="74"/>
    </location>
</feature>
<dbReference type="Proteomes" id="UP000061839">
    <property type="component" value="Chromosome"/>
</dbReference>
<evidence type="ECO:0000259" key="4">
    <source>
        <dbReference type="PROSITE" id="PS50932"/>
    </source>
</evidence>
<dbReference type="SUPFAM" id="SSF53822">
    <property type="entry name" value="Periplasmic binding protein-like I"/>
    <property type="match status" value="1"/>
</dbReference>
<reference evidence="5 6" key="1">
    <citation type="journal article" date="2015" name="Genome Announc.">
        <title>Complete Genome Sequencing of Protease-Producing Novel Arthrobacter sp. Strain IHBB 11108 Using PacBio Single-Molecule Real-Time Sequencing Technology.</title>
        <authorList>
            <person name="Kiran S."/>
            <person name="Swarnkar M.K."/>
            <person name="Pal M."/>
            <person name="Thakur R."/>
            <person name="Tewari R."/>
            <person name="Singh A.K."/>
            <person name="Gulati A."/>
        </authorList>
    </citation>
    <scope>NUCLEOTIDE SEQUENCE [LARGE SCALE GENOMIC DNA]</scope>
    <source>
        <strain evidence="5 6">IHBB 11108</strain>
    </source>
</reference>
<dbReference type="InterPro" id="IPR046335">
    <property type="entry name" value="LacI/GalR-like_sensor"/>
</dbReference>
<dbReference type="EMBL" id="CP011005">
    <property type="protein sequence ID" value="AJT42981.1"/>
    <property type="molecule type" value="Genomic_DNA"/>
</dbReference>
<dbReference type="PANTHER" id="PTHR30146">
    <property type="entry name" value="LACI-RELATED TRANSCRIPTIONAL REPRESSOR"/>
    <property type="match status" value="1"/>
</dbReference>
<dbReference type="STRING" id="1618207.UM93_08130"/>
<dbReference type="Gene3D" id="3.40.50.2300">
    <property type="match status" value="2"/>
</dbReference>